<dbReference type="EMBL" id="CP009889">
    <property type="protein sequence ID" value="AIY67618.1"/>
    <property type="molecule type" value="Genomic_DNA"/>
</dbReference>
<keyword evidence="2" id="KW-1185">Reference proteome</keyword>
<dbReference type="HOGENOM" id="CLU_154451_1_0_6"/>
<accession>A0A0A7EM78</accession>
<sequence>MFNQHVLYVTINKDHITIDNFDANKQEVITGAFSNARLAIAHFQTCEAQLKEAISRVQSKSLLQSLTLVMHQQVLNDGGLCEIEERILLELGLGAGASKVFIWQGEPLTSELIKQKIYEKGQS</sequence>
<gene>
    <name evidence="1" type="ORF">OM33_21785</name>
</gene>
<dbReference type="RefSeq" id="WP_040136770.1">
    <property type="nucleotide sequence ID" value="NZ_CP009889.1"/>
</dbReference>
<evidence type="ECO:0000313" key="1">
    <source>
        <dbReference type="EMBL" id="AIY67618.1"/>
    </source>
</evidence>
<dbReference type="Proteomes" id="UP000030341">
    <property type="component" value="Chromosome 2"/>
</dbReference>
<protein>
    <recommendedName>
        <fullName evidence="3">Rod shape-determining protein MreB</fullName>
    </recommendedName>
</protein>
<proteinExistence type="predicted"/>
<name>A0A0A7EM78_9GAMM</name>
<dbReference type="KEGG" id="pseo:OM33_21785"/>
<dbReference type="AlphaFoldDB" id="A0A0A7EM78"/>
<dbReference type="OrthoDB" id="7067460at2"/>
<organism evidence="1 2">
    <name type="scientific">Pseudoalteromonas piratica</name>
    <dbReference type="NCBI Taxonomy" id="1348114"/>
    <lineage>
        <taxon>Bacteria</taxon>
        <taxon>Pseudomonadati</taxon>
        <taxon>Pseudomonadota</taxon>
        <taxon>Gammaproteobacteria</taxon>
        <taxon>Alteromonadales</taxon>
        <taxon>Pseudoalteromonadaceae</taxon>
        <taxon>Pseudoalteromonas</taxon>
    </lineage>
</organism>
<reference evidence="1 2" key="1">
    <citation type="submission" date="2014-11" db="EMBL/GenBank/DDBJ databases">
        <title>Complete Genome Sequence of Pseudoalteromonas sp. Strain OCN003 Isolated from Kaneohe Bay, Oahu, Hawaii.</title>
        <authorList>
            <person name="Beurmann S."/>
            <person name="Videau P."/>
            <person name="Ushijima B."/>
            <person name="Smith A.M."/>
            <person name="Aeby G.S."/>
            <person name="Callahan S.M."/>
            <person name="Belcaid M."/>
        </authorList>
    </citation>
    <scope>NUCLEOTIDE SEQUENCE [LARGE SCALE GENOMIC DNA]</scope>
    <source>
        <strain evidence="1 2">OCN003</strain>
    </source>
</reference>
<dbReference type="eggNOG" id="COG1077">
    <property type="taxonomic scope" value="Bacteria"/>
</dbReference>
<dbReference type="STRING" id="1348114.OM33_21785"/>
<evidence type="ECO:0008006" key="3">
    <source>
        <dbReference type="Google" id="ProtNLM"/>
    </source>
</evidence>
<evidence type="ECO:0000313" key="2">
    <source>
        <dbReference type="Proteomes" id="UP000030341"/>
    </source>
</evidence>